<keyword evidence="3 6" id="KW-0812">Transmembrane</keyword>
<organism evidence="9 10">
    <name type="scientific">Paenibacillus antri</name>
    <dbReference type="NCBI Taxonomy" id="2582848"/>
    <lineage>
        <taxon>Bacteria</taxon>
        <taxon>Bacillati</taxon>
        <taxon>Bacillota</taxon>
        <taxon>Bacilli</taxon>
        <taxon>Bacillales</taxon>
        <taxon>Paenibacillaceae</taxon>
        <taxon>Paenibacillus</taxon>
    </lineage>
</organism>
<name>A0A5R9GCA6_9BACL</name>
<evidence type="ECO:0000256" key="2">
    <source>
        <dbReference type="ARBA" id="ARBA00022475"/>
    </source>
</evidence>
<comment type="similarity">
    <text evidence="6">Belongs to the UPF0316 family.</text>
</comment>
<proteinExistence type="inferred from homology"/>
<dbReference type="InterPro" id="IPR019264">
    <property type="entry name" value="DUF2179"/>
</dbReference>
<dbReference type="GO" id="GO:0005886">
    <property type="term" value="C:plasma membrane"/>
    <property type="evidence" value="ECO:0007669"/>
    <property type="project" value="UniProtKB-SubCell"/>
</dbReference>
<dbReference type="PANTHER" id="PTHR40060">
    <property type="entry name" value="UPF0316 PROTEIN YEBE"/>
    <property type="match status" value="1"/>
</dbReference>
<feature type="domain" description="DUF2179" evidence="7">
    <location>
        <begin position="113"/>
        <end position="165"/>
    </location>
</feature>
<dbReference type="NCBIfam" id="NF003194">
    <property type="entry name" value="PRK04164.1-5"/>
    <property type="match status" value="1"/>
</dbReference>
<comment type="caution">
    <text evidence="9">The sequence shown here is derived from an EMBL/GenBank/DDBJ whole genome shotgun (WGS) entry which is preliminary data.</text>
</comment>
<evidence type="ECO:0000256" key="4">
    <source>
        <dbReference type="ARBA" id="ARBA00022989"/>
    </source>
</evidence>
<evidence type="ECO:0000313" key="9">
    <source>
        <dbReference type="EMBL" id="TLS50303.1"/>
    </source>
</evidence>
<feature type="domain" description="DUF5698" evidence="8">
    <location>
        <begin position="23"/>
        <end position="79"/>
    </location>
</feature>
<keyword evidence="4 6" id="KW-1133">Transmembrane helix</keyword>
<accession>A0A5R9GCA6</accession>
<evidence type="ECO:0000259" key="8">
    <source>
        <dbReference type="Pfam" id="PF18955"/>
    </source>
</evidence>
<keyword evidence="2 6" id="KW-1003">Cell membrane</keyword>
<feature type="transmembrane region" description="Helical" evidence="6">
    <location>
        <begin position="6"/>
        <end position="28"/>
    </location>
</feature>
<evidence type="ECO:0000256" key="6">
    <source>
        <dbReference type="HAMAP-Rule" id="MF_01515"/>
    </source>
</evidence>
<dbReference type="PANTHER" id="PTHR40060:SF1">
    <property type="entry name" value="UPF0316 PROTEIN YEBE"/>
    <property type="match status" value="1"/>
</dbReference>
<gene>
    <name evidence="9" type="ORF">FE782_21295</name>
</gene>
<reference evidence="9 10" key="1">
    <citation type="submission" date="2019-05" db="EMBL/GenBank/DDBJ databases">
        <authorList>
            <person name="Narsing Rao M.P."/>
            <person name="Li W.J."/>
        </authorList>
    </citation>
    <scope>NUCLEOTIDE SEQUENCE [LARGE SCALE GENOMIC DNA]</scope>
    <source>
        <strain evidence="9 10">SYSU_K30003</strain>
    </source>
</reference>
<comment type="subcellular location">
    <subcellularLocation>
        <location evidence="1 6">Cell membrane</location>
        <topology evidence="1 6">Multi-pass membrane protein</topology>
    </subcellularLocation>
</comment>
<evidence type="ECO:0000256" key="1">
    <source>
        <dbReference type="ARBA" id="ARBA00004651"/>
    </source>
</evidence>
<evidence type="ECO:0000256" key="3">
    <source>
        <dbReference type="ARBA" id="ARBA00022692"/>
    </source>
</evidence>
<keyword evidence="10" id="KW-1185">Reference proteome</keyword>
<keyword evidence="5 6" id="KW-0472">Membrane</keyword>
<dbReference type="Pfam" id="PF18955">
    <property type="entry name" value="DUF5698"/>
    <property type="match status" value="1"/>
</dbReference>
<dbReference type="AlphaFoldDB" id="A0A5R9GCA6"/>
<dbReference type="InterPro" id="IPR044035">
    <property type="entry name" value="DUF5698"/>
</dbReference>
<evidence type="ECO:0000256" key="5">
    <source>
        <dbReference type="ARBA" id="ARBA00023136"/>
    </source>
</evidence>
<sequence length="174" mass="19655">MWQALTFALIIIGINVVYVSLFTLRMILTIKGQKALASVLSVMEVFIYLMGLTLVLDRLDNPWNVAAYCLGYGIGVYLGGRIEERLALGYSQVQVIVDSLESELPPMLRSLGYGVTSWVADGKDGKRLMMQVLVKRSNEKRLLSQLNELSPKAFIVSYEPKFFKGGFWVRRIQK</sequence>
<feature type="transmembrane region" description="Helical" evidence="6">
    <location>
        <begin position="35"/>
        <end position="56"/>
    </location>
</feature>
<dbReference type="InterPro" id="IPR022930">
    <property type="entry name" value="UPF0316"/>
</dbReference>
<feature type="transmembrane region" description="Helical" evidence="6">
    <location>
        <begin position="62"/>
        <end position="80"/>
    </location>
</feature>
<evidence type="ECO:0000259" key="7">
    <source>
        <dbReference type="Pfam" id="PF10035"/>
    </source>
</evidence>
<evidence type="ECO:0000313" key="10">
    <source>
        <dbReference type="Proteomes" id="UP000309676"/>
    </source>
</evidence>
<protein>
    <recommendedName>
        <fullName evidence="6">UPF0316 protein FE782_21295</fullName>
    </recommendedName>
</protein>
<dbReference type="Pfam" id="PF10035">
    <property type="entry name" value="DUF2179"/>
    <property type="match status" value="1"/>
</dbReference>
<dbReference type="OrthoDB" id="48231at2"/>
<dbReference type="EMBL" id="VCIW01000016">
    <property type="protein sequence ID" value="TLS50303.1"/>
    <property type="molecule type" value="Genomic_DNA"/>
</dbReference>
<dbReference type="HAMAP" id="MF_01515">
    <property type="entry name" value="UPF0316"/>
    <property type="match status" value="1"/>
</dbReference>
<dbReference type="Proteomes" id="UP000309676">
    <property type="component" value="Unassembled WGS sequence"/>
</dbReference>
<dbReference type="CDD" id="cd16381">
    <property type="entry name" value="YitT_C_like_1"/>
    <property type="match status" value="1"/>
</dbReference>